<evidence type="ECO:0000256" key="1">
    <source>
        <dbReference type="SAM" id="MobiDB-lite"/>
    </source>
</evidence>
<keyword evidence="2" id="KW-0472">Membrane</keyword>
<sequence length="92" mass="10528">MERERVKGPERGNWGIKGKRPNGVRHSGGKREIVMFILHRCAGVGFLHVCVLIYYTGSIGRFKFFPRRLPEECYMVCRTAVRAAVSVVVYID</sequence>
<gene>
    <name evidence="3" type="ORF">L228DRAFT_142270</name>
</gene>
<evidence type="ECO:0000256" key="2">
    <source>
        <dbReference type="SAM" id="Phobius"/>
    </source>
</evidence>
<dbReference type="AlphaFoldDB" id="A0A165H6A4"/>
<dbReference type="Proteomes" id="UP000076632">
    <property type="component" value="Unassembled WGS sequence"/>
</dbReference>
<keyword evidence="4" id="KW-1185">Reference proteome</keyword>
<keyword evidence="2" id="KW-1133">Transmembrane helix</keyword>
<reference evidence="3 4" key="1">
    <citation type="journal article" date="2016" name="Fungal Biol.">
        <title>The genome of Xylona heveae provides a window into fungal endophytism.</title>
        <authorList>
            <person name="Gazis R."/>
            <person name="Kuo A."/>
            <person name="Riley R."/>
            <person name="LaButti K."/>
            <person name="Lipzen A."/>
            <person name="Lin J."/>
            <person name="Amirebrahimi M."/>
            <person name="Hesse C.N."/>
            <person name="Spatafora J.W."/>
            <person name="Henrissat B."/>
            <person name="Hainaut M."/>
            <person name="Grigoriev I.V."/>
            <person name="Hibbett D.S."/>
        </authorList>
    </citation>
    <scope>NUCLEOTIDE SEQUENCE [LARGE SCALE GENOMIC DNA]</scope>
    <source>
        <strain evidence="3 4">TC161</strain>
    </source>
</reference>
<dbReference type="GeneID" id="28894321"/>
<evidence type="ECO:0000313" key="4">
    <source>
        <dbReference type="Proteomes" id="UP000076632"/>
    </source>
</evidence>
<feature type="transmembrane region" description="Helical" evidence="2">
    <location>
        <begin position="33"/>
        <end position="55"/>
    </location>
</feature>
<feature type="region of interest" description="Disordered" evidence="1">
    <location>
        <begin position="1"/>
        <end position="25"/>
    </location>
</feature>
<evidence type="ECO:0000313" key="3">
    <source>
        <dbReference type="EMBL" id="KZF23048.1"/>
    </source>
</evidence>
<keyword evidence="2" id="KW-0812">Transmembrane</keyword>
<dbReference type="InParanoid" id="A0A165H6A4"/>
<feature type="compositionally biased region" description="Basic and acidic residues" evidence="1">
    <location>
        <begin position="1"/>
        <end position="10"/>
    </location>
</feature>
<proteinExistence type="predicted"/>
<protein>
    <submittedName>
        <fullName evidence="3">Uncharacterized protein</fullName>
    </submittedName>
</protein>
<accession>A0A165H6A4</accession>
<dbReference type="RefSeq" id="XP_018188603.1">
    <property type="nucleotide sequence ID" value="XM_018329184.1"/>
</dbReference>
<dbReference type="EMBL" id="KV407458">
    <property type="protein sequence ID" value="KZF23048.1"/>
    <property type="molecule type" value="Genomic_DNA"/>
</dbReference>
<organism evidence="3 4">
    <name type="scientific">Xylona heveae (strain CBS 132557 / TC161)</name>
    <dbReference type="NCBI Taxonomy" id="1328760"/>
    <lineage>
        <taxon>Eukaryota</taxon>
        <taxon>Fungi</taxon>
        <taxon>Dikarya</taxon>
        <taxon>Ascomycota</taxon>
        <taxon>Pezizomycotina</taxon>
        <taxon>Xylonomycetes</taxon>
        <taxon>Xylonales</taxon>
        <taxon>Xylonaceae</taxon>
        <taxon>Xylona</taxon>
    </lineage>
</organism>
<name>A0A165H6A4_XYLHT</name>